<protein>
    <recommendedName>
        <fullName evidence="3">Reverse transcriptase Ty1/copia-type domain-containing protein</fullName>
    </recommendedName>
</protein>
<dbReference type="PANTHER" id="PTHR11439">
    <property type="entry name" value="GAG-POL-RELATED RETROTRANSPOSON"/>
    <property type="match status" value="1"/>
</dbReference>
<gene>
    <name evidence="1" type="ORF">VP01_495g1</name>
</gene>
<dbReference type="PANTHER" id="PTHR11439:SF467">
    <property type="entry name" value="INTEGRASE CATALYTIC DOMAIN-CONTAINING PROTEIN"/>
    <property type="match status" value="1"/>
</dbReference>
<organism evidence="1 2">
    <name type="scientific">Puccinia sorghi</name>
    <dbReference type="NCBI Taxonomy" id="27349"/>
    <lineage>
        <taxon>Eukaryota</taxon>
        <taxon>Fungi</taxon>
        <taxon>Dikarya</taxon>
        <taxon>Basidiomycota</taxon>
        <taxon>Pucciniomycotina</taxon>
        <taxon>Pucciniomycetes</taxon>
        <taxon>Pucciniales</taxon>
        <taxon>Pucciniaceae</taxon>
        <taxon>Puccinia</taxon>
    </lineage>
</organism>
<dbReference type="EMBL" id="LAVV01010120">
    <property type="protein sequence ID" value="KNZ49526.1"/>
    <property type="molecule type" value="Genomic_DNA"/>
</dbReference>
<dbReference type="VEuPathDB" id="FungiDB:VP01_495g1"/>
<proteinExistence type="predicted"/>
<dbReference type="Proteomes" id="UP000037035">
    <property type="component" value="Unassembled WGS sequence"/>
</dbReference>
<sequence>MSTILGTRDLRLTLRPNPEDKSNSLQHYTDATWADDLESRLSRSGSICFWKTCPVAWNSKKQRNITLSSTEAEMNALSDGVQENQWIKFLVEELWNEKIEPTSFHIDNKGLLEKIKNFGSNSKTKHLDIKMKWLRDLKKNNEISVILIPSEDMIADTLTKPSNTDSLNRLKERFFKSAGNKQAFITTMGIDVPTFEMLLISFSNIWDTHTIDQADFNPHISSRYFQSHWQCALAISKSQRIPNTQSLFLRTDQGAT</sequence>
<dbReference type="STRING" id="27349.A0A0L6ULY0"/>
<keyword evidence="2" id="KW-1185">Reference proteome</keyword>
<evidence type="ECO:0000313" key="2">
    <source>
        <dbReference type="Proteomes" id="UP000037035"/>
    </source>
</evidence>
<comment type="caution">
    <text evidence="1">The sequence shown here is derived from an EMBL/GenBank/DDBJ whole genome shotgun (WGS) entry which is preliminary data.</text>
</comment>
<accession>A0A0L6ULY0</accession>
<dbReference type="AlphaFoldDB" id="A0A0L6ULY0"/>
<evidence type="ECO:0008006" key="3">
    <source>
        <dbReference type="Google" id="ProtNLM"/>
    </source>
</evidence>
<dbReference type="CDD" id="cd09272">
    <property type="entry name" value="RNase_HI_RT_Ty1"/>
    <property type="match status" value="1"/>
</dbReference>
<dbReference type="OrthoDB" id="3799035at2759"/>
<evidence type="ECO:0000313" key="1">
    <source>
        <dbReference type="EMBL" id="KNZ49526.1"/>
    </source>
</evidence>
<name>A0A0L6ULY0_9BASI</name>
<reference evidence="1 2" key="1">
    <citation type="submission" date="2015-08" db="EMBL/GenBank/DDBJ databases">
        <title>Next Generation Sequencing and Analysis of the Genome of Puccinia sorghi L Schw, the Causal Agent of Maize Common Rust.</title>
        <authorList>
            <person name="Rochi L."/>
            <person name="Burguener G."/>
            <person name="Darino M."/>
            <person name="Turjanski A."/>
            <person name="Kreff E."/>
            <person name="Dieguez M.J."/>
            <person name="Sacco F."/>
        </authorList>
    </citation>
    <scope>NUCLEOTIDE SEQUENCE [LARGE SCALE GENOMIC DNA]</scope>
    <source>
        <strain evidence="1 2">RO10H11247</strain>
    </source>
</reference>